<dbReference type="Gene3D" id="3.40.50.2300">
    <property type="match status" value="2"/>
</dbReference>
<comment type="subcellular location">
    <subcellularLocation>
        <location evidence="1">Cell envelope</location>
    </subcellularLocation>
</comment>
<comment type="caution">
    <text evidence="5">The sequence shown here is derived from an EMBL/GenBank/DDBJ whole genome shotgun (WGS) entry which is preliminary data.</text>
</comment>
<evidence type="ECO:0000256" key="3">
    <source>
        <dbReference type="ARBA" id="ARBA00022729"/>
    </source>
</evidence>
<sequence length="364" mass="38788">MQNPHHSRDLSRRSLRVAMLKGIGTAAALTFLVTGCSLKEPVAEAAQVPVQGGTVAAGVPAEAADPLEGVPSLEGKTVGIAAKDIVHDFSRVVYEELQTRIEGLGGTVIATQAEAKDDKHVSNVENLLAQQPDAIVVILGDAQTLSPALKKVSEAGVALFTIDFQSEYSINNVTSDNWTIGSTLARTLAEDIGGKGKIIAFNGFPGVTPCRIRYNELKMVLEDYPGIEIQQPELQDKYEGTIEDAKKQIQDQLRRLPAGEIDAIWSCWDIPLIGAAQAIDPTGDNNIKLYGVDAEPGALDLIADAGSSYTGTVAQQTKAMAAQSIANVALFLGERADEVPTTSYLAPIFVNKTNVNQVRRDLGI</sequence>
<keyword evidence="3" id="KW-0732">Signal</keyword>
<evidence type="ECO:0000256" key="2">
    <source>
        <dbReference type="ARBA" id="ARBA00007639"/>
    </source>
</evidence>
<evidence type="ECO:0000313" key="5">
    <source>
        <dbReference type="EMBL" id="MBP2372261.1"/>
    </source>
</evidence>
<reference evidence="5 6" key="1">
    <citation type="submission" date="2021-03" db="EMBL/GenBank/DDBJ databases">
        <title>Sequencing the genomes of 1000 actinobacteria strains.</title>
        <authorList>
            <person name="Klenk H.-P."/>
        </authorList>
    </citation>
    <scope>NUCLEOTIDE SEQUENCE [LARGE SCALE GENOMIC DNA]</scope>
    <source>
        <strain evidence="5 6">DSM 15454</strain>
    </source>
</reference>
<keyword evidence="6" id="KW-1185">Reference proteome</keyword>
<dbReference type="InterPro" id="IPR028082">
    <property type="entry name" value="Peripla_BP_I"/>
</dbReference>
<dbReference type="PANTHER" id="PTHR46847:SF1">
    <property type="entry name" value="D-ALLOSE-BINDING PERIPLASMIC PROTEIN-RELATED"/>
    <property type="match status" value="1"/>
</dbReference>
<protein>
    <submittedName>
        <fullName evidence="5">Ribose transport system substrate-binding protein</fullName>
    </submittedName>
</protein>
<dbReference type="Pfam" id="PF13407">
    <property type="entry name" value="Peripla_BP_4"/>
    <property type="match status" value="1"/>
</dbReference>
<evidence type="ECO:0000256" key="1">
    <source>
        <dbReference type="ARBA" id="ARBA00004196"/>
    </source>
</evidence>
<dbReference type="SUPFAM" id="SSF53822">
    <property type="entry name" value="Periplasmic binding protein-like I"/>
    <property type="match status" value="1"/>
</dbReference>
<dbReference type="PANTHER" id="PTHR46847">
    <property type="entry name" value="D-ALLOSE-BINDING PERIPLASMIC PROTEIN-RELATED"/>
    <property type="match status" value="1"/>
</dbReference>
<name>A0ABS4W7T1_9MICC</name>
<dbReference type="Proteomes" id="UP000766570">
    <property type="component" value="Unassembled WGS sequence"/>
</dbReference>
<dbReference type="EMBL" id="JAGIOE010000001">
    <property type="protein sequence ID" value="MBP2372261.1"/>
    <property type="molecule type" value="Genomic_DNA"/>
</dbReference>
<proteinExistence type="inferred from homology"/>
<organism evidence="5 6">
    <name type="scientific">Paeniglutamicibacter psychrophenolicus</name>
    <dbReference type="NCBI Taxonomy" id="257454"/>
    <lineage>
        <taxon>Bacteria</taxon>
        <taxon>Bacillati</taxon>
        <taxon>Actinomycetota</taxon>
        <taxon>Actinomycetes</taxon>
        <taxon>Micrococcales</taxon>
        <taxon>Micrococcaceae</taxon>
        <taxon>Paeniglutamicibacter</taxon>
    </lineage>
</organism>
<evidence type="ECO:0000259" key="4">
    <source>
        <dbReference type="Pfam" id="PF13407"/>
    </source>
</evidence>
<dbReference type="InterPro" id="IPR025997">
    <property type="entry name" value="SBP_2_dom"/>
</dbReference>
<evidence type="ECO:0000313" key="6">
    <source>
        <dbReference type="Proteomes" id="UP000766570"/>
    </source>
</evidence>
<dbReference type="RefSeq" id="WP_344032605.1">
    <property type="nucleotide sequence ID" value="NZ_BAAAMI010000009.1"/>
</dbReference>
<feature type="domain" description="Periplasmic binding protein" evidence="4">
    <location>
        <begin position="78"/>
        <end position="329"/>
    </location>
</feature>
<accession>A0ABS4W7T1</accession>
<comment type="similarity">
    <text evidence="2">Belongs to the bacterial solute-binding protein 2 family.</text>
</comment>
<gene>
    <name evidence="5" type="ORF">JOF46_000173</name>
</gene>